<gene>
    <name evidence="1" type="ORF">SVIM_LOCUS22970</name>
</gene>
<accession>A0A6N2K2K2</accession>
<protein>
    <submittedName>
        <fullName evidence="1">Uncharacterized protein</fullName>
    </submittedName>
</protein>
<proteinExistence type="predicted"/>
<organism evidence="1">
    <name type="scientific">Salix viminalis</name>
    <name type="common">Common osier</name>
    <name type="synonym">Basket willow</name>
    <dbReference type="NCBI Taxonomy" id="40686"/>
    <lineage>
        <taxon>Eukaryota</taxon>
        <taxon>Viridiplantae</taxon>
        <taxon>Streptophyta</taxon>
        <taxon>Embryophyta</taxon>
        <taxon>Tracheophyta</taxon>
        <taxon>Spermatophyta</taxon>
        <taxon>Magnoliopsida</taxon>
        <taxon>eudicotyledons</taxon>
        <taxon>Gunneridae</taxon>
        <taxon>Pentapetalae</taxon>
        <taxon>rosids</taxon>
        <taxon>fabids</taxon>
        <taxon>Malpighiales</taxon>
        <taxon>Salicaceae</taxon>
        <taxon>Saliceae</taxon>
        <taxon>Salix</taxon>
    </lineage>
</organism>
<sequence length="91" mass="10151">MPLALYASIKSLQEILSKLSLCWTNPRWQFSQITKLLHEKAIMESGHVSVSGNANDFAIRSPAPGSFIGHSFYIITISSTYTVCKTNLYIL</sequence>
<name>A0A6N2K2K2_SALVM</name>
<reference evidence="1" key="1">
    <citation type="submission" date="2019-03" db="EMBL/GenBank/DDBJ databases">
        <authorList>
            <person name="Mank J."/>
            <person name="Almeida P."/>
        </authorList>
    </citation>
    <scope>NUCLEOTIDE SEQUENCE</scope>
    <source>
        <strain evidence="1">78183</strain>
    </source>
</reference>
<dbReference type="AlphaFoldDB" id="A0A6N2K2K2"/>
<evidence type="ECO:0000313" key="1">
    <source>
        <dbReference type="EMBL" id="VFU22275.1"/>
    </source>
</evidence>
<dbReference type="EMBL" id="CAADRP010000058">
    <property type="protein sequence ID" value="VFU22275.1"/>
    <property type="molecule type" value="Genomic_DNA"/>
</dbReference>